<protein>
    <submittedName>
        <fullName evidence="9">Methylamine dehydrogenase heavy chain</fullName>
        <ecNumber evidence="9">1.4.9.1</ecNumber>
    </submittedName>
</protein>
<dbReference type="RefSeq" id="WP_266350766.1">
    <property type="nucleotide sequence ID" value="NZ_JAPKNG010000006.1"/>
</dbReference>
<gene>
    <name evidence="9" type="ORF">QO014_004290</name>
</gene>
<feature type="chain" id="PRO_5046666674" evidence="8">
    <location>
        <begin position="31"/>
        <end position="391"/>
    </location>
</feature>
<dbReference type="InterPro" id="IPR015943">
    <property type="entry name" value="WD40/YVTN_repeat-like_dom_sf"/>
</dbReference>
<evidence type="ECO:0000256" key="1">
    <source>
        <dbReference type="ARBA" id="ARBA00004418"/>
    </source>
</evidence>
<dbReference type="EC" id="1.4.9.1" evidence="9"/>
<sequence length="391" mass="41943">METSMAHTLSALLGAACLVGAVAGPASALAQDAEFVPEHATAKETMDPGPNVFVNMQNWRGGPSAVYMYSANDLTLKGSVSGGAQSHFTASKDGKTIYLVSGFYPRISSGAGEHVLQIFDVATNRLQKEIVLPYKVTQYTDDRALLQLSADERFLYVQNATPATSVTVVDLSKGKVVQEVPSPGCYGIYPATKGYSYSAICNDGTFTTFALGADGTTFESKKSDKIFDPDADPIYLASERAEGDLLFISYHANVYRLSDSEGVVKPVSVTPIAAGVDGNWGTSGYSVVTYNDANGILFVPMAPDHHDGSHYHAAKEVWAYDLKKKELLYRSNVDGLNAVYVTDDALPVLYGLSIDQNKVYKYEVDPGARFAAKKVAEHADFGFATTLASSP</sequence>
<dbReference type="Pfam" id="PF06433">
    <property type="entry name" value="Me-amine-dh_H"/>
    <property type="match status" value="1"/>
</dbReference>
<keyword evidence="5" id="KW-0574">Periplasm</keyword>
<dbReference type="EMBL" id="JAUSVO010000006">
    <property type="protein sequence ID" value="MDQ0439884.1"/>
    <property type="molecule type" value="Genomic_DNA"/>
</dbReference>
<evidence type="ECO:0000256" key="8">
    <source>
        <dbReference type="SAM" id="SignalP"/>
    </source>
</evidence>
<evidence type="ECO:0000313" key="10">
    <source>
        <dbReference type="Proteomes" id="UP001241603"/>
    </source>
</evidence>
<evidence type="ECO:0000256" key="4">
    <source>
        <dbReference type="ARBA" id="ARBA00022729"/>
    </source>
</evidence>
<evidence type="ECO:0000256" key="2">
    <source>
        <dbReference type="ARBA" id="ARBA00010548"/>
    </source>
</evidence>
<comment type="similarity">
    <text evidence="2">Belongs to the aromatic amine dehydrogenase heavy chain family.</text>
</comment>
<name>A0ABU0HC46_9HYPH</name>
<evidence type="ECO:0000256" key="6">
    <source>
        <dbReference type="ARBA" id="ARBA00022982"/>
    </source>
</evidence>
<comment type="subcellular location">
    <subcellularLocation>
        <location evidence="1">Periplasm</location>
    </subcellularLocation>
</comment>
<evidence type="ECO:0000313" key="9">
    <source>
        <dbReference type="EMBL" id="MDQ0439884.1"/>
    </source>
</evidence>
<evidence type="ECO:0000256" key="3">
    <source>
        <dbReference type="ARBA" id="ARBA00022448"/>
    </source>
</evidence>
<keyword evidence="4 8" id="KW-0732">Signal</keyword>
<keyword evidence="3" id="KW-0813">Transport</keyword>
<comment type="caution">
    <text evidence="9">The sequence shown here is derived from an EMBL/GenBank/DDBJ whole genome shotgun (WGS) entry which is preliminary data.</text>
</comment>
<accession>A0ABU0HC46</accession>
<dbReference type="Gene3D" id="2.130.10.10">
    <property type="entry name" value="YVTN repeat-like/Quinoprotein amine dehydrogenase"/>
    <property type="match status" value="1"/>
</dbReference>
<dbReference type="InterPro" id="IPR011044">
    <property type="entry name" value="Quino_amine_DH_bsu"/>
</dbReference>
<keyword evidence="6" id="KW-0249">Electron transport</keyword>
<reference evidence="9 10" key="1">
    <citation type="submission" date="2023-07" db="EMBL/GenBank/DDBJ databases">
        <title>Genomic Encyclopedia of Type Strains, Phase IV (KMG-IV): sequencing the most valuable type-strain genomes for metagenomic binning, comparative biology and taxonomic classification.</title>
        <authorList>
            <person name="Goeker M."/>
        </authorList>
    </citation>
    <scope>NUCLEOTIDE SEQUENCE [LARGE SCALE GENOMIC DNA]</scope>
    <source>
        <strain evidence="9 10">B6-8</strain>
    </source>
</reference>
<keyword evidence="10" id="KW-1185">Reference proteome</keyword>
<keyword evidence="7 9" id="KW-0560">Oxidoreductase</keyword>
<dbReference type="InterPro" id="IPR009451">
    <property type="entry name" value="Metamine_DH_Hvc"/>
</dbReference>
<evidence type="ECO:0000256" key="5">
    <source>
        <dbReference type="ARBA" id="ARBA00022764"/>
    </source>
</evidence>
<organism evidence="9 10">
    <name type="scientific">Kaistia dalseonensis</name>
    <dbReference type="NCBI Taxonomy" id="410840"/>
    <lineage>
        <taxon>Bacteria</taxon>
        <taxon>Pseudomonadati</taxon>
        <taxon>Pseudomonadota</taxon>
        <taxon>Alphaproteobacteria</taxon>
        <taxon>Hyphomicrobiales</taxon>
        <taxon>Kaistiaceae</taxon>
        <taxon>Kaistia</taxon>
    </lineage>
</organism>
<proteinExistence type="inferred from homology"/>
<dbReference type="GO" id="GO:0052876">
    <property type="term" value="F:methylamine dehydrogenase (amicyanin) activity"/>
    <property type="evidence" value="ECO:0007669"/>
    <property type="project" value="UniProtKB-EC"/>
</dbReference>
<dbReference type="SUPFAM" id="SSF50969">
    <property type="entry name" value="YVTN repeat-like/Quinoprotein amine dehydrogenase"/>
    <property type="match status" value="1"/>
</dbReference>
<dbReference type="Proteomes" id="UP001241603">
    <property type="component" value="Unassembled WGS sequence"/>
</dbReference>
<feature type="signal peptide" evidence="8">
    <location>
        <begin position="1"/>
        <end position="30"/>
    </location>
</feature>
<evidence type="ECO:0000256" key="7">
    <source>
        <dbReference type="ARBA" id="ARBA00023002"/>
    </source>
</evidence>